<dbReference type="STRING" id="126957.T1JF06"/>
<dbReference type="PROSITE" id="PS51762">
    <property type="entry name" value="GH16_2"/>
    <property type="match status" value="1"/>
</dbReference>
<dbReference type="PhylomeDB" id="T1JF06"/>
<evidence type="ECO:0000259" key="3">
    <source>
        <dbReference type="PROSITE" id="PS51762"/>
    </source>
</evidence>
<dbReference type="PANTHER" id="PTHR10963">
    <property type="entry name" value="GLYCOSYL HYDROLASE-RELATED"/>
    <property type="match status" value="1"/>
</dbReference>
<reference evidence="5" key="1">
    <citation type="submission" date="2011-05" db="EMBL/GenBank/DDBJ databases">
        <authorList>
            <person name="Richards S.R."/>
            <person name="Qu J."/>
            <person name="Jiang H."/>
            <person name="Jhangiani S.N."/>
            <person name="Agravi P."/>
            <person name="Goodspeed R."/>
            <person name="Gross S."/>
            <person name="Mandapat C."/>
            <person name="Jackson L."/>
            <person name="Mathew T."/>
            <person name="Pu L."/>
            <person name="Thornton R."/>
            <person name="Saada N."/>
            <person name="Wilczek-Boney K.B."/>
            <person name="Lee S."/>
            <person name="Kovar C."/>
            <person name="Wu Y."/>
            <person name="Scherer S.E."/>
            <person name="Worley K.C."/>
            <person name="Muzny D.M."/>
            <person name="Gibbs R."/>
        </authorList>
    </citation>
    <scope>NUCLEOTIDE SEQUENCE</scope>
    <source>
        <strain evidence="5">Brora</strain>
    </source>
</reference>
<evidence type="ECO:0000313" key="4">
    <source>
        <dbReference type="EnsemblMetazoa" id="SMAR012410-PA"/>
    </source>
</evidence>
<dbReference type="eggNOG" id="ENOG502QRX5">
    <property type="taxonomic scope" value="Eukaryota"/>
</dbReference>
<dbReference type="Gene3D" id="2.60.120.200">
    <property type="match status" value="1"/>
</dbReference>
<comment type="similarity">
    <text evidence="1">Belongs to the glycosyl hydrolase 16 family.</text>
</comment>
<name>T1JF06_STRMM</name>
<dbReference type="InterPro" id="IPR050546">
    <property type="entry name" value="Glycosyl_Hydrlase_16"/>
</dbReference>
<dbReference type="InterPro" id="IPR000757">
    <property type="entry name" value="Beta-glucanase-like"/>
</dbReference>
<feature type="chain" id="PRO_5004580266" description="GH16 domain-containing protein" evidence="2">
    <location>
        <begin position="24"/>
        <end position="258"/>
    </location>
</feature>
<dbReference type="Pfam" id="PF00722">
    <property type="entry name" value="Glyco_hydro_16"/>
    <property type="match status" value="1"/>
</dbReference>
<evidence type="ECO:0000313" key="5">
    <source>
        <dbReference type="Proteomes" id="UP000014500"/>
    </source>
</evidence>
<dbReference type="PANTHER" id="PTHR10963:SF55">
    <property type="entry name" value="GLYCOSIDE HYDROLASE FAMILY 16 PROTEIN"/>
    <property type="match status" value="1"/>
</dbReference>
<sequence>MQVQIVVFITFITVNVILLLCNGEPELIWSDEFDGQSIDRTKWAYYTGKAPNNELEQYTNRTENVFVENGNLVLKAIKEIYNGHNFTSGEIYSQYKGDFLYKTVKVRAKLPYGRGVWPAIWMLPTYYKHGPGIASGEIDILELLGDKPNKMYSTCHYGKTWTDRDSKSSNYSLPHGDFSDDFHVFSMKWSPDLIRIFVDDVQIINFRPSDVPKKYTYPFDDYFYIILNVAVGGNWPGSPDASTVFPQVMLIDYVRVYK</sequence>
<protein>
    <recommendedName>
        <fullName evidence="3">GH16 domain-containing protein</fullName>
    </recommendedName>
</protein>
<dbReference type="AlphaFoldDB" id="T1JF06"/>
<keyword evidence="5" id="KW-1185">Reference proteome</keyword>
<dbReference type="InterPro" id="IPR013320">
    <property type="entry name" value="ConA-like_dom_sf"/>
</dbReference>
<feature type="domain" description="GH16" evidence="3">
    <location>
        <begin position="7"/>
        <end position="258"/>
    </location>
</feature>
<evidence type="ECO:0000256" key="2">
    <source>
        <dbReference type="SAM" id="SignalP"/>
    </source>
</evidence>
<organism evidence="4 5">
    <name type="scientific">Strigamia maritima</name>
    <name type="common">European centipede</name>
    <name type="synonym">Geophilus maritimus</name>
    <dbReference type="NCBI Taxonomy" id="126957"/>
    <lineage>
        <taxon>Eukaryota</taxon>
        <taxon>Metazoa</taxon>
        <taxon>Ecdysozoa</taxon>
        <taxon>Arthropoda</taxon>
        <taxon>Myriapoda</taxon>
        <taxon>Chilopoda</taxon>
        <taxon>Pleurostigmophora</taxon>
        <taxon>Geophilomorpha</taxon>
        <taxon>Linotaeniidae</taxon>
        <taxon>Strigamia</taxon>
    </lineage>
</organism>
<dbReference type="EnsemblMetazoa" id="SMAR012410-RA">
    <property type="protein sequence ID" value="SMAR012410-PA"/>
    <property type="gene ID" value="SMAR012410"/>
</dbReference>
<feature type="signal peptide" evidence="2">
    <location>
        <begin position="1"/>
        <end position="23"/>
    </location>
</feature>
<keyword evidence="2" id="KW-0732">Signal</keyword>
<proteinExistence type="inferred from homology"/>
<dbReference type="SUPFAM" id="SSF49899">
    <property type="entry name" value="Concanavalin A-like lectins/glucanases"/>
    <property type="match status" value="1"/>
</dbReference>
<reference evidence="4" key="2">
    <citation type="submission" date="2015-02" db="UniProtKB">
        <authorList>
            <consortium name="EnsemblMetazoa"/>
        </authorList>
    </citation>
    <scope>IDENTIFICATION</scope>
</reference>
<dbReference type="OMA" id="MDGQQFH"/>
<dbReference type="CDD" id="cd08023">
    <property type="entry name" value="GH16_laminarinase_like"/>
    <property type="match status" value="1"/>
</dbReference>
<accession>T1JF06</accession>
<dbReference type="GO" id="GO:0005975">
    <property type="term" value="P:carbohydrate metabolic process"/>
    <property type="evidence" value="ECO:0007669"/>
    <property type="project" value="InterPro"/>
</dbReference>
<evidence type="ECO:0000256" key="1">
    <source>
        <dbReference type="ARBA" id="ARBA00006865"/>
    </source>
</evidence>
<dbReference type="EMBL" id="JH432134">
    <property type="status" value="NOT_ANNOTATED_CDS"/>
    <property type="molecule type" value="Genomic_DNA"/>
</dbReference>
<dbReference type="GO" id="GO:0004553">
    <property type="term" value="F:hydrolase activity, hydrolyzing O-glycosyl compounds"/>
    <property type="evidence" value="ECO:0007669"/>
    <property type="project" value="InterPro"/>
</dbReference>
<dbReference type="Proteomes" id="UP000014500">
    <property type="component" value="Unassembled WGS sequence"/>
</dbReference>
<dbReference type="HOGENOM" id="CLU_019533_0_2_1"/>